<dbReference type="InterPro" id="IPR000121">
    <property type="entry name" value="PEP_util_C"/>
</dbReference>
<dbReference type="PANTHER" id="PTHR43030">
    <property type="entry name" value="PHOSPHOENOLPYRUVATE SYNTHASE"/>
    <property type="match status" value="1"/>
</dbReference>
<proteinExistence type="inferred from homology"/>
<evidence type="ECO:0000313" key="5">
    <source>
        <dbReference type="EMBL" id="KAE8386657.1"/>
    </source>
</evidence>
<reference evidence="5" key="1">
    <citation type="submission" date="2019-04" db="EMBL/GenBank/DDBJ databases">
        <title>Friends and foes A comparative genomics studyof 23 Aspergillus species from section Flavi.</title>
        <authorList>
            <consortium name="DOE Joint Genome Institute"/>
            <person name="Kjaerbolling I."/>
            <person name="Vesth T."/>
            <person name="Frisvad J.C."/>
            <person name="Nybo J.L."/>
            <person name="Theobald S."/>
            <person name="Kildgaard S."/>
            <person name="Isbrandt T."/>
            <person name="Kuo A."/>
            <person name="Sato A."/>
            <person name="Lyhne E.K."/>
            <person name="Kogle M.E."/>
            <person name="Wiebenga A."/>
            <person name="Kun R.S."/>
            <person name="Lubbers R.J."/>
            <person name="Makela M.R."/>
            <person name="Barry K."/>
            <person name="Chovatia M."/>
            <person name="Clum A."/>
            <person name="Daum C."/>
            <person name="Haridas S."/>
            <person name="He G."/>
            <person name="LaButti K."/>
            <person name="Lipzen A."/>
            <person name="Mondo S."/>
            <person name="Riley R."/>
            <person name="Salamov A."/>
            <person name="Simmons B.A."/>
            <person name="Magnuson J.K."/>
            <person name="Henrissat B."/>
            <person name="Mortensen U.H."/>
            <person name="Larsen T.O."/>
            <person name="Devries R.P."/>
            <person name="Grigoriev I.V."/>
            <person name="Machida M."/>
            <person name="Baker S.E."/>
            <person name="Andersen M.R."/>
        </authorList>
    </citation>
    <scope>NUCLEOTIDE SEQUENCE [LARGE SCALE GENOMIC DNA]</scope>
    <source>
        <strain evidence="5">IBT 14317</strain>
    </source>
</reference>
<dbReference type="SUPFAM" id="SSF51621">
    <property type="entry name" value="Phosphoenolpyruvate/pyruvate domain"/>
    <property type="match status" value="1"/>
</dbReference>
<protein>
    <submittedName>
        <fullName evidence="5">Pyruvate/Phosphoenolpyruvate kinase-like domain-containing protein</fullName>
    </submittedName>
</protein>
<dbReference type="Pfam" id="PF02896">
    <property type="entry name" value="PEP-utilizers_C"/>
    <property type="match status" value="1"/>
</dbReference>
<keyword evidence="3" id="KW-0067">ATP-binding</keyword>
<dbReference type="InterPro" id="IPR006319">
    <property type="entry name" value="PEP_synth"/>
</dbReference>
<name>A0A5N7BYU7_PETAA</name>
<keyword evidence="2" id="KW-0547">Nucleotide-binding</keyword>
<keyword evidence="5" id="KW-0808">Transferase</keyword>
<evidence type="ECO:0000256" key="1">
    <source>
        <dbReference type="ARBA" id="ARBA00007837"/>
    </source>
</evidence>
<accession>A0A5N7BYU7</accession>
<dbReference type="InterPro" id="IPR023151">
    <property type="entry name" value="PEP_util_CS"/>
</dbReference>
<dbReference type="GO" id="GO:0008986">
    <property type="term" value="F:pyruvate, water dikinase activity"/>
    <property type="evidence" value="ECO:0007669"/>
    <property type="project" value="InterPro"/>
</dbReference>
<organism evidence="5">
    <name type="scientific">Petromyces alliaceus</name>
    <name type="common">Aspergillus alliaceus</name>
    <dbReference type="NCBI Taxonomy" id="209559"/>
    <lineage>
        <taxon>Eukaryota</taxon>
        <taxon>Fungi</taxon>
        <taxon>Dikarya</taxon>
        <taxon>Ascomycota</taxon>
        <taxon>Pezizomycotina</taxon>
        <taxon>Eurotiomycetes</taxon>
        <taxon>Eurotiomycetidae</taxon>
        <taxon>Eurotiales</taxon>
        <taxon>Aspergillaceae</taxon>
        <taxon>Aspergillus</taxon>
        <taxon>Aspergillus subgen. Circumdati</taxon>
    </lineage>
</organism>
<dbReference type="GO" id="GO:0005524">
    <property type="term" value="F:ATP binding"/>
    <property type="evidence" value="ECO:0007669"/>
    <property type="project" value="UniProtKB-KW"/>
</dbReference>
<dbReference type="InterPro" id="IPR015813">
    <property type="entry name" value="Pyrv/PenolPyrv_kinase-like_dom"/>
</dbReference>
<dbReference type="EMBL" id="ML735307">
    <property type="protein sequence ID" value="KAE8386657.1"/>
    <property type="molecule type" value="Genomic_DNA"/>
</dbReference>
<dbReference type="InterPro" id="IPR040442">
    <property type="entry name" value="Pyrv_kinase-like_dom_sf"/>
</dbReference>
<comment type="similarity">
    <text evidence="1">Belongs to the PEP-utilizing enzyme family.</text>
</comment>
<dbReference type="OrthoDB" id="6123450at2759"/>
<evidence type="ECO:0000256" key="3">
    <source>
        <dbReference type="ARBA" id="ARBA00022840"/>
    </source>
</evidence>
<feature type="domain" description="PEP-utilising enzyme C-terminal" evidence="4">
    <location>
        <begin position="19"/>
        <end position="207"/>
    </location>
</feature>
<evidence type="ECO:0000259" key="4">
    <source>
        <dbReference type="Pfam" id="PF02896"/>
    </source>
</evidence>
<dbReference type="Gene3D" id="3.20.20.60">
    <property type="entry name" value="Phosphoenolpyruvate-binding domains"/>
    <property type="match status" value="1"/>
</dbReference>
<dbReference type="PROSITE" id="PS00742">
    <property type="entry name" value="PEP_ENZYMES_2"/>
    <property type="match status" value="1"/>
</dbReference>
<dbReference type="Proteomes" id="UP000326877">
    <property type="component" value="Unassembled WGS sequence"/>
</dbReference>
<keyword evidence="5" id="KW-0418">Kinase</keyword>
<keyword evidence="5" id="KW-0670">Pyruvate</keyword>
<evidence type="ECO:0000256" key="2">
    <source>
        <dbReference type="ARBA" id="ARBA00022741"/>
    </source>
</evidence>
<gene>
    <name evidence="5" type="ORF">BDV23DRAFT_187061</name>
</gene>
<dbReference type="PANTHER" id="PTHR43030:SF1">
    <property type="entry name" value="PHOSPHOENOLPYRUVATE SYNTHASE"/>
    <property type="match status" value="1"/>
</dbReference>
<dbReference type="AlphaFoldDB" id="A0A5N7BYU7"/>
<sequence length="213" mass="23822">MSDFKANEYARLVGGCEFEPDEENPMLGFRGASRYYSARYKDGFALEGHAIKREKMGFTNAIVMILFCRTINEAKKVLPTRAENRLRRGVSGLQVYVMCKIPSNVILAAEFTEFFDGFSIGSNDLTQLTLGVDRDSEDLADLFNEQDRAVKWMLEEVIQVARQKGCKIGICGQAPSNHPEFARFLVNAGIDSMSVSPDSFFAVKKHVIAGERT</sequence>